<organism evidence="6 7">
    <name type="scientific">Candidatus Pseudoramibacter fermentans</name>
    <dbReference type="NCBI Taxonomy" id="2594427"/>
    <lineage>
        <taxon>Bacteria</taxon>
        <taxon>Bacillati</taxon>
        <taxon>Bacillota</taxon>
        <taxon>Clostridia</taxon>
        <taxon>Eubacteriales</taxon>
        <taxon>Eubacteriaceae</taxon>
        <taxon>Pseudoramibacter</taxon>
    </lineage>
</organism>
<sequence length="307" mass="35517">MDTRNNVAAVVVTYNRKAMLRGCLENLLNLKKMQCDIILIDNASTDGTQAEVQDLIDDGSILYYNTGENIGGAGGFRVGAEKAVQLGYKYVWLMDDDTYVKPLSLYYLMEADRRLGGHYGFLSGVAYWIDGSVCNMNRQRIGLHKKMQDYTSDEVPIIMATFVSFFIKAEVILQFGLPIKEFFIWSDDLEYSRRISRKLPCYAVPSSEVVHRMGSNQKVGIEHDAPDRLWRYRYMYRNEVVLYRREGLKGYLYLYARTAFHLLKVLFKAKDAKSEKLKVIRQSFKAGFRFHPQIEYVKLKEGNARHD</sequence>
<keyword evidence="3" id="KW-0328">Glycosyltransferase</keyword>
<accession>A0A6L5GS63</accession>
<evidence type="ECO:0000256" key="2">
    <source>
        <dbReference type="ARBA" id="ARBA00006739"/>
    </source>
</evidence>
<dbReference type="PANTHER" id="PTHR43179:SF12">
    <property type="entry name" value="GALACTOFURANOSYLTRANSFERASE GLFT2"/>
    <property type="match status" value="1"/>
</dbReference>
<evidence type="ECO:0000256" key="3">
    <source>
        <dbReference type="ARBA" id="ARBA00022676"/>
    </source>
</evidence>
<keyword evidence="4" id="KW-0808">Transferase</keyword>
<comment type="similarity">
    <text evidence="2">Belongs to the glycosyltransferase 2 family.</text>
</comment>
<comment type="pathway">
    <text evidence="1">Cell wall biogenesis; cell wall polysaccharide biosynthesis.</text>
</comment>
<keyword evidence="7" id="KW-1185">Reference proteome</keyword>
<feature type="domain" description="Glycosyltransferase 2-like" evidence="5">
    <location>
        <begin position="10"/>
        <end position="164"/>
    </location>
</feature>
<gene>
    <name evidence="6" type="ORF">FRC53_06645</name>
</gene>
<dbReference type="EMBL" id="VOGB01000004">
    <property type="protein sequence ID" value="MQM73085.1"/>
    <property type="molecule type" value="Genomic_DNA"/>
</dbReference>
<dbReference type="Pfam" id="PF00535">
    <property type="entry name" value="Glycos_transf_2"/>
    <property type="match status" value="1"/>
</dbReference>
<name>A0A6L5GS63_9FIRM</name>
<evidence type="ECO:0000256" key="1">
    <source>
        <dbReference type="ARBA" id="ARBA00004776"/>
    </source>
</evidence>
<evidence type="ECO:0000313" key="6">
    <source>
        <dbReference type="EMBL" id="MQM73085.1"/>
    </source>
</evidence>
<dbReference type="InterPro" id="IPR001173">
    <property type="entry name" value="Glyco_trans_2-like"/>
</dbReference>
<dbReference type="AlphaFoldDB" id="A0A6L5GS63"/>
<comment type="caution">
    <text evidence="6">The sequence shown here is derived from an EMBL/GenBank/DDBJ whole genome shotgun (WGS) entry which is preliminary data.</text>
</comment>
<reference evidence="6" key="1">
    <citation type="journal article" date="2020" name="Appl. Environ. Microbiol.">
        <title>Medium-Chain Fatty Acid Synthesis by 'Candidatus Weimeria bifida' gen. nov., sp. nov., and 'Candidatus Pseudoramibacter fermentans' sp. nov.</title>
        <authorList>
            <person name="Scarborough M.J."/>
            <person name="Myers K.S."/>
            <person name="Donohue T.J."/>
            <person name="Noguera D.R."/>
        </authorList>
    </citation>
    <scope>NUCLEOTIDE SEQUENCE</scope>
    <source>
        <strain evidence="6">EUB1.1</strain>
    </source>
</reference>
<dbReference type="GO" id="GO:0016757">
    <property type="term" value="F:glycosyltransferase activity"/>
    <property type="evidence" value="ECO:0007669"/>
    <property type="project" value="UniProtKB-KW"/>
</dbReference>
<evidence type="ECO:0000259" key="5">
    <source>
        <dbReference type="Pfam" id="PF00535"/>
    </source>
</evidence>
<evidence type="ECO:0000313" key="7">
    <source>
        <dbReference type="Proteomes" id="UP000473648"/>
    </source>
</evidence>
<dbReference type="InterPro" id="IPR029044">
    <property type="entry name" value="Nucleotide-diphossugar_trans"/>
</dbReference>
<dbReference type="CDD" id="cd04185">
    <property type="entry name" value="GT_2_like_b"/>
    <property type="match status" value="1"/>
</dbReference>
<proteinExistence type="inferred from homology"/>
<dbReference type="SUPFAM" id="SSF53448">
    <property type="entry name" value="Nucleotide-diphospho-sugar transferases"/>
    <property type="match status" value="1"/>
</dbReference>
<protein>
    <submittedName>
        <fullName evidence="6">Glycosyltransferase</fullName>
    </submittedName>
</protein>
<evidence type="ECO:0000256" key="4">
    <source>
        <dbReference type="ARBA" id="ARBA00022679"/>
    </source>
</evidence>
<dbReference type="Gene3D" id="3.90.550.10">
    <property type="entry name" value="Spore Coat Polysaccharide Biosynthesis Protein SpsA, Chain A"/>
    <property type="match status" value="1"/>
</dbReference>
<dbReference type="Proteomes" id="UP000473648">
    <property type="component" value="Unassembled WGS sequence"/>
</dbReference>
<dbReference type="PANTHER" id="PTHR43179">
    <property type="entry name" value="RHAMNOSYLTRANSFERASE WBBL"/>
    <property type="match status" value="1"/>
</dbReference>